<name>A0A316HAN3_9SPHI</name>
<evidence type="ECO:0000259" key="4">
    <source>
        <dbReference type="PROSITE" id="PS51000"/>
    </source>
</evidence>
<dbReference type="GO" id="GO:0003677">
    <property type="term" value="F:DNA binding"/>
    <property type="evidence" value="ECO:0007669"/>
    <property type="project" value="UniProtKB-KW"/>
</dbReference>
<dbReference type="InterPro" id="IPR036390">
    <property type="entry name" value="WH_DNA-bd_sf"/>
</dbReference>
<dbReference type="PANTHER" id="PTHR30363">
    <property type="entry name" value="HTH-TYPE TRANSCRIPTIONAL REGULATOR SRLR-RELATED"/>
    <property type="match status" value="1"/>
</dbReference>
<keyword evidence="2" id="KW-0238">DNA-binding</keyword>
<dbReference type="PROSITE" id="PS00894">
    <property type="entry name" value="HTH_DEOR_1"/>
    <property type="match status" value="1"/>
</dbReference>
<evidence type="ECO:0000256" key="3">
    <source>
        <dbReference type="ARBA" id="ARBA00023163"/>
    </source>
</evidence>
<dbReference type="AlphaFoldDB" id="A0A316HAN3"/>
<protein>
    <submittedName>
        <fullName evidence="5">DeoR family transcriptional regulator</fullName>
    </submittedName>
</protein>
<feature type="domain" description="HTH deoR-type" evidence="4">
    <location>
        <begin position="14"/>
        <end position="69"/>
    </location>
</feature>
<dbReference type="Pfam" id="PF00455">
    <property type="entry name" value="DeoRC"/>
    <property type="match status" value="1"/>
</dbReference>
<keyword evidence="6" id="KW-1185">Reference proteome</keyword>
<dbReference type="InterPro" id="IPR018356">
    <property type="entry name" value="Tscrpt_reg_HTH_DeoR_CS"/>
</dbReference>
<dbReference type="GO" id="GO:0003700">
    <property type="term" value="F:DNA-binding transcription factor activity"/>
    <property type="evidence" value="ECO:0007669"/>
    <property type="project" value="InterPro"/>
</dbReference>
<dbReference type="InterPro" id="IPR014036">
    <property type="entry name" value="DeoR-like_C"/>
</dbReference>
<dbReference type="Proteomes" id="UP000245678">
    <property type="component" value="Unassembled WGS sequence"/>
</dbReference>
<keyword evidence="3" id="KW-0804">Transcription</keyword>
<proteinExistence type="predicted"/>
<evidence type="ECO:0000313" key="5">
    <source>
        <dbReference type="EMBL" id="PWK77101.1"/>
    </source>
</evidence>
<dbReference type="SUPFAM" id="SSF46785">
    <property type="entry name" value="Winged helix' DNA-binding domain"/>
    <property type="match status" value="1"/>
</dbReference>
<dbReference type="SMART" id="SM00420">
    <property type="entry name" value="HTH_DEOR"/>
    <property type="match status" value="1"/>
</dbReference>
<dbReference type="SMART" id="SM01134">
    <property type="entry name" value="DeoRC"/>
    <property type="match status" value="1"/>
</dbReference>
<reference evidence="5 6" key="1">
    <citation type="submission" date="2018-05" db="EMBL/GenBank/DDBJ databases">
        <title>Genomic Encyclopedia of Archaeal and Bacterial Type Strains, Phase II (KMG-II): from individual species to whole genera.</title>
        <authorList>
            <person name="Goeker M."/>
        </authorList>
    </citation>
    <scope>NUCLEOTIDE SEQUENCE [LARGE SCALE GENOMIC DNA]</scope>
    <source>
        <strain evidence="5 6">DSM 19975</strain>
    </source>
</reference>
<dbReference type="SUPFAM" id="SSF100950">
    <property type="entry name" value="NagB/RpiA/CoA transferase-like"/>
    <property type="match status" value="1"/>
</dbReference>
<dbReference type="PROSITE" id="PS51000">
    <property type="entry name" value="HTH_DEOR_2"/>
    <property type="match status" value="1"/>
</dbReference>
<sequence length="261" mass="28802">MIIFEQIKLIKMNFQKRMQKILEHIEADGEVDIKNIAALLEVSEITVRRDLNQLAADGLLYRTHGGAVKVNPLQKPHAFVNKSAQNAEVKDAICRLASTQINDGDIIFMDCGSTVFRLCRFIKNKKIKVITNSLPVVYELQDSMASVNIIGGELDKERQAVHGATAIEHINKYRANKAFLGVDGISAAGLFANSENEASITKAFLANCAYNYILCDSSKIGRETYLNFAPLTVLNAIITNADNSKTNAFAKHGLVVMQTQD</sequence>
<dbReference type="EMBL" id="QGHA01000005">
    <property type="protein sequence ID" value="PWK77101.1"/>
    <property type="molecule type" value="Genomic_DNA"/>
</dbReference>
<organism evidence="5 6">
    <name type="scientific">Mucilaginibacter oryzae</name>
    <dbReference type="NCBI Taxonomy" id="468058"/>
    <lineage>
        <taxon>Bacteria</taxon>
        <taxon>Pseudomonadati</taxon>
        <taxon>Bacteroidota</taxon>
        <taxon>Sphingobacteriia</taxon>
        <taxon>Sphingobacteriales</taxon>
        <taxon>Sphingobacteriaceae</taxon>
        <taxon>Mucilaginibacter</taxon>
    </lineage>
</organism>
<accession>A0A316HAN3</accession>
<keyword evidence="1" id="KW-0805">Transcription regulation</keyword>
<evidence type="ECO:0000256" key="2">
    <source>
        <dbReference type="ARBA" id="ARBA00023125"/>
    </source>
</evidence>
<dbReference type="PANTHER" id="PTHR30363:SF44">
    <property type="entry name" value="AGA OPERON TRANSCRIPTIONAL REPRESSOR-RELATED"/>
    <property type="match status" value="1"/>
</dbReference>
<evidence type="ECO:0000256" key="1">
    <source>
        <dbReference type="ARBA" id="ARBA00023015"/>
    </source>
</evidence>
<comment type="caution">
    <text evidence="5">The sequence shown here is derived from an EMBL/GenBank/DDBJ whole genome shotgun (WGS) entry which is preliminary data.</text>
</comment>
<dbReference type="InterPro" id="IPR001034">
    <property type="entry name" value="DeoR_HTH"/>
</dbReference>
<dbReference type="InterPro" id="IPR037171">
    <property type="entry name" value="NagB/RpiA_transferase-like"/>
</dbReference>
<dbReference type="InterPro" id="IPR036388">
    <property type="entry name" value="WH-like_DNA-bd_sf"/>
</dbReference>
<dbReference type="PRINTS" id="PR00037">
    <property type="entry name" value="HTHLACR"/>
</dbReference>
<dbReference type="Pfam" id="PF08220">
    <property type="entry name" value="HTH_DeoR"/>
    <property type="match status" value="1"/>
</dbReference>
<dbReference type="InterPro" id="IPR050313">
    <property type="entry name" value="Carb_Metab_HTH_regulators"/>
</dbReference>
<gene>
    <name evidence="5" type="ORF">LX99_02911</name>
</gene>
<dbReference type="Gene3D" id="3.40.50.1360">
    <property type="match status" value="1"/>
</dbReference>
<evidence type="ECO:0000313" key="6">
    <source>
        <dbReference type="Proteomes" id="UP000245678"/>
    </source>
</evidence>
<dbReference type="Gene3D" id="1.10.10.10">
    <property type="entry name" value="Winged helix-like DNA-binding domain superfamily/Winged helix DNA-binding domain"/>
    <property type="match status" value="1"/>
</dbReference>